<evidence type="ECO:0000313" key="2">
    <source>
        <dbReference type="Proteomes" id="UP000019243"/>
    </source>
</evidence>
<dbReference type="InterPro" id="IPR023378">
    <property type="entry name" value="YheA/YmcA-like_dom_sf"/>
</dbReference>
<sequence length="121" mass="13947">MFSEEDILNKTAELTAAIQRTEEVAFYREVEKQIENNQKIATRIASIKALQKEVVNLEHYKKVNAAKAINDEIDAIQASINELPIVQQFRQSQVDVNELLQLMMRNMTLAVNNEMEEPTNR</sequence>
<evidence type="ECO:0008006" key="3">
    <source>
        <dbReference type="Google" id="ProtNLM"/>
    </source>
</evidence>
<dbReference type="AlphaFoldDB" id="W7CRC0"/>
<organism evidence="1 2">
    <name type="scientific">Brochothrix campestris FSL F6-1037</name>
    <dbReference type="NCBI Taxonomy" id="1265861"/>
    <lineage>
        <taxon>Bacteria</taxon>
        <taxon>Bacillati</taxon>
        <taxon>Bacillota</taxon>
        <taxon>Bacilli</taxon>
        <taxon>Bacillales</taxon>
        <taxon>Listeriaceae</taxon>
        <taxon>Brochothrix</taxon>
    </lineage>
</organism>
<dbReference type="PIRSF" id="PIRSF021287">
    <property type="entry name" value="Biofilm_formation_YmcA"/>
    <property type="match status" value="1"/>
</dbReference>
<name>W7CRC0_9LIST</name>
<dbReference type="Gene3D" id="1.20.1500.10">
    <property type="entry name" value="YheA/YmcA-like"/>
    <property type="match status" value="1"/>
</dbReference>
<dbReference type="PANTHER" id="PTHR38448">
    <property type="entry name" value="REGULATORY PROTEIN YLBF-RELATED"/>
    <property type="match status" value="1"/>
</dbReference>
<evidence type="ECO:0000313" key="1">
    <source>
        <dbReference type="EMBL" id="EUJ42179.1"/>
    </source>
</evidence>
<keyword evidence="2" id="KW-1185">Reference proteome</keyword>
<comment type="caution">
    <text evidence="1">The sequence shown here is derived from an EMBL/GenBank/DDBJ whole genome shotgun (WGS) entry which is preliminary data.</text>
</comment>
<dbReference type="EMBL" id="AODH01000001">
    <property type="protein sequence ID" value="EUJ42179.1"/>
    <property type="molecule type" value="Genomic_DNA"/>
</dbReference>
<reference evidence="1 2" key="1">
    <citation type="submission" date="2012-12" db="EMBL/GenBank/DDBJ databases">
        <title>Novel taxa of Listeriaceae from agricultural environments in the United States.</title>
        <authorList>
            <person name="den Bakker H.C."/>
            <person name="Allred A."/>
            <person name="Warchocki S."/>
            <person name="Wright E.M."/>
            <person name="Burrell A."/>
            <person name="Nightingale K.K."/>
            <person name="Kephart D."/>
            <person name="Wiedmann M."/>
        </authorList>
    </citation>
    <scope>NUCLEOTIDE SEQUENCE [LARGE SCALE GENOMIC DNA]</scope>
    <source>
        <strain evidence="1 2">FSL F6-1037</strain>
    </source>
</reference>
<dbReference type="InterPro" id="IPR052767">
    <property type="entry name" value="Bact_com_dev_regulator"/>
</dbReference>
<dbReference type="OrthoDB" id="2167788at2"/>
<dbReference type="InterPro" id="IPR016783">
    <property type="entry name" value="Biofilm_formation_YmcA"/>
</dbReference>
<accession>W7CRC0</accession>
<dbReference type="SUPFAM" id="SSF158622">
    <property type="entry name" value="YheA/YmcA-like"/>
    <property type="match status" value="1"/>
</dbReference>
<dbReference type="PANTHER" id="PTHR38448:SF1">
    <property type="entry name" value="YLBF FAMILY REGULATOR"/>
    <property type="match status" value="1"/>
</dbReference>
<dbReference type="STRING" id="1265861.BCAMP_00230"/>
<dbReference type="RefSeq" id="WP_035312748.1">
    <property type="nucleotide sequence ID" value="NZ_AODH01000001.1"/>
</dbReference>
<protein>
    <recommendedName>
        <fullName evidence="3">YmcA protein</fullName>
    </recommendedName>
</protein>
<gene>
    <name evidence="1" type="ORF">BCAMP_00230</name>
</gene>
<dbReference type="Proteomes" id="UP000019243">
    <property type="component" value="Unassembled WGS sequence"/>
</dbReference>
<proteinExistence type="predicted"/>
<dbReference type="InterPro" id="IPR010368">
    <property type="entry name" value="Com_YlbF"/>
</dbReference>
<dbReference type="Pfam" id="PF06133">
    <property type="entry name" value="Com_YlbF"/>
    <property type="match status" value="1"/>
</dbReference>